<dbReference type="RefSeq" id="WP_071135981.1">
    <property type="nucleotide sequence ID" value="NZ_LT608328.1"/>
</dbReference>
<keyword evidence="3" id="KW-1185">Reference proteome</keyword>
<sequence>MGKYDVKYIVVGLILSLLASGCSTRRNTPGTRAWHELNTRYNIYFNAETDYNETLESVFENYRDNYQAWLPMYPNSAVSNDTVIKMPGGPFDQVVEKMTKAIREHSITVKPRRDPSRPNTQEYRDWLRQEEYNPFIDRAWLLMGKAHLQNRDYTEAVSVLAHTVQRFAHDIDVVSEAEIWMMRAYAEMGWFAEAESLATALKLRKLPVELGERFTEFYAFLLLKQKSYREALPFLEQAIRNEKNRKQRRRLTFLVGQIYAYLGDSEHAYNAFEQLAGWDTPYEELINARIAQARLATGGRAVDALLKMAEKKRNSAFLGQIHAAIGAVHLSQNNLDKAIESFLIAEKESMGDAAEKAQIEVALGDIYFSRNAFVQAESRYSQALGKLPEQHESYLRVKFRADLLGELVPHLAAVAVWDSIQQQPVTQEIREMAADKAEAALFRIGDIAAGRLGNIDYAVEAYSRLLSEFPESTRRREIYSRLLLIFLMRGDQEMARNFKEKIVSEFPESEYALAMEDPDYDYVIRNYAKVQDSLYQDTYLAYREGRTETVQRNFERAKRLFFNGHLMPKFTLLSALSRGQSGDLEESTALLQELAQKQPESGEGAYARQIVTGLSEGRAMVATALPFTEIEQRPSPVMINSQADSVYFDSNKDLTHSLLLLSPSIPSRRDELLFAVSDFNFSNFQVRTFRSDFTSLPPYDALQVKPFQSFAEAGRYLAMLAADTVFRQNITAGIVPLIISDQNLAALQSGKPLAAYLDFFRDQLDDLPGDSLGSIEPISVEWKSVETEKNVPLNPVTTDLRDSDERLSAEQLRAVLEAKEKEALGQVDKRVSKGERERLLKERERLRKKEIKEREKELKLRLKAREEALKQLERERRQKLKMEERLRKEKQLERERILKQQKRK</sequence>
<proteinExistence type="predicted"/>
<name>A0A1G4G408_9BACT</name>
<evidence type="ECO:0000313" key="3">
    <source>
        <dbReference type="Proteomes" id="UP000178485"/>
    </source>
</evidence>
<feature type="coiled-coil region" evidence="1">
    <location>
        <begin position="829"/>
        <end position="903"/>
    </location>
</feature>
<dbReference type="PROSITE" id="PS51257">
    <property type="entry name" value="PROKAR_LIPOPROTEIN"/>
    <property type="match status" value="1"/>
</dbReference>
<dbReference type="STRING" id="1642646.ING2E5A_0435"/>
<protein>
    <submittedName>
        <fullName evidence="2">Tetratricopeptide repeat protein</fullName>
    </submittedName>
</protein>
<dbReference type="InterPro" id="IPR019734">
    <property type="entry name" value="TPR_rpt"/>
</dbReference>
<reference evidence="2 3" key="1">
    <citation type="submission" date="2016-08" db="EMBL/GenBank/DDBJ databases">
        <authorList>
            <person name="Seilhamer J.J."/>
        </authorList>
    </citation>
    <scope>NUCLEOTIDE SEQUENCE [LARGE SCALE GENOMIC DNA]</scope>
    <source>
        <strain evidence="2">ING2-E5A</strain>
    </source>
</reference>
<dbReference type="SMART" id="SM00028">
    <property type="entry name" value="TPR"/>
    <property type="match status" value="4"/>
</dbReference>
<dbReference type="SUPFAM" id="SSF48452">
    <property type="entry name" value="TPR-like"/>
    <property type="match status" value="1"/>
</dbReference>
<dbReference type="KEGG" id="pmuc:ING2E5A_0435"/>
<dbReference type="InterPro" id="IPR011990">
    <property type="entry name" value="TPR-like_helical_dom_sf"/>
</dbReference>
<dbReference type="Gene3D" id="1.25.40.10">
    <property type="entry name" value="Tetratricopeptide repeat domain"/>
    <property type="match status" value="3"/>
</dbReference>
<dbReference type="AlphaFoldDB" id="A0A1G4G408"/>
<dbReference type="Proteomes" id="UP000178485">
    <property type="component" value="Chromosome i"/>
</dbReference>
<evidence type="ECO:0000313" key="2">
    <source>
        <dbReference type="EMBL" id="SCM55527.1"/>
    </source>
</evidence>
<dbReference type="SUPFAM" id="SSF81901">
    <property type="entry name" value="HCP-like"/>
    <property type="match status" value="1"/>
</dbReference>
<dbReference type="EMBL" id="LT608328">
    <property type="protein sequence ID" value="SCM55527.1"/>
    <property type="molecule type" value="Genomic_DNA"/>
</dbReference>
<dbReference type="Pfam" id="PF13174">
    <property type="entry name" value="TPR_6"/>
    <property type="match status" value="1"/>
</dbReference>
<evidence type="ECO:0000256" key="1">
    <source>
        <dbReference type="SAM" id="Coils"/>
    </source>
</evidence>
<gene>
    <name evidence="2" type="ORF">ING2E5A_0435</name>
</gene>
<keyword evidence="1" id="KW-0175">Coiled coil</keyword>
<organism evidence="2 3">
    <name type="scientific">Petrimonas mucosa</name>
    <dbReference type="NCBI Taxonomy" id="1642646"/>
    <lineage>
        <taxon>Bacteria</taxon>
        <taxon>Pseudomonadati</taxon>
        <taxon>Bacteroidota</taxon>
        <taxon>Bacteroidia</taxon>
        <taxon>Bacteroidales</taxon>
        <taxon>Dysgonomonadaceae</taxon>
        <taxon>Petrimonas</taxon>
    </lineage>
</organism>
<accession>A0A1G4G408</accession>